<dbReference type="EMBL" id="GBRH01261509">
    <property type="protein sequence ID" value="JAD36386.1"/>
    <property type="molecule type" value="Transcribed_RNA"/>
</dbReference>
<reference evidence="2" key="2">
    <citation type="journal article" date="2015" name="Data Brief">
        <title>Shoot transcriptome of the giant reed, Arundo donax.</title>
        <authorList>
            <person name="Barrero R.A."/>
            <person name="Guerrero F.D."/>
            <person name="Moolhuijzen P."/>
            <person name="Goolsby J.A."/>
            <person name="Tidwell J."/>
            <person name="Bellgard S.E."/>
            <person name="Bellgard M.I."/>
        </authorList>
    </citation>
    <scope>NUCLEOTIDE SEQUENCE</scope>
    <source>
        <tissue evidence="2">Shoot tissue taken approximately 20 cm above the soil surface</tissue>
    </source>
</reference>
<dbReference type="AlphaFoldDB" id="A0A0A8ZC43"/>
<proteinExistence type="predicted"/>
<reference evidence="2" key="1">
    <citation type="submission" date="2014-09" db="EMBL/GenBank/DDBJ databases">
        <authorList>
            <person name="Magalhaes I.L.F."/>
            <person name="Oliveira U."/>
            <person name="Santos F.R."/>
            <person name="Vidigal T.H.D.A."/>
            <person name="Brescovit A.D."/>
            <person name="Santos A.J."/>
        </authorList>
    </citation>
    <scope>NUCLEOTIDE SEQUENCE</scope>
    <source>
        <tissue evidence="2">Shoot tissue taken approximately 20 cm above the soil surface</tissue>
    </source>
</reference>
<accession>A0A0A8ZC43</accession>
<organism evidence="2">
    <name type="scientific">Arundo donax</name>
    <name type="common">Giant reed</name>
    <name type="synonym">Donax arundinaceus</name>
    <dbReference type="NCBI Taxonomy" id="35708"/>
    <lineage>
        <taxon>Eukaryota</taxon>
        <taxon>Viridiplantae</taxon>
        <taxon>Streptophyta</taxon>
        <taxon>Embryophyta</taxon>
        <taxon>Tracheophyta</taxon>
        <taxon>Spermatophyta</taxon>
        <taxon>Magnoliopsida</taxon>
        <taxon>Liliopsida</taxon>
        <taxon>Poales</taxon>
        <taxon>Poaceae</taxon>
        <taxon>PACMAD clade</taxon>
        <taxon>Arundinoideae</taxon>
        <taxon>Arundineae</taxon>
        <taxon>Arundo</taxon>
    </lineage>
</organism>
<protein>
    <submittedName>
        <fullName evidence="2">Uncharacterized protein</fullName>
    </submittedName>
</protein>
<evidence type="ECO:0000256" key="1">
    <source>
        <dbReference type="SAM" id="MobiDB-lite"/>
    </source>
</evidence>
<sequence>MNSPPCANASAWPSMFSEGAT</sequence>
<evidence type="ECO:0000313" key="2">
    <source>
        <dbReference type="EMBL" id="JAD36386.1"/>
    </source>
</evidence>
<name>A0A0A8ZC43_ARUDO</name>
<feature type="region of interest" description="Disordered" evidence="1">
    <location>
        <begin position="1"/>
        <end position="21"/>
    </location>
</feature>